<feature type="region of interest" description="Disordered" evidence="1">
    <location>
        <begin position="21"/>
        <end position="71"/>
    </location>
</feature>
<dbReference type="Pfam" id="PF17183">
    <property type="entry name" value="Get5_C"/>
    <property type="match status" value="1"/>
</dbReference>
<dbReference type="SUPFAM" id="SSF54236">
    <property type="entry name" value="Ubiquitin-like"/>
    <property type="match status" value="1"/>
</dbReference>
<dbReference type="Gene3D" id="3.10.20.90">
    <property type="entry name" value="Phosphatidylinositol 3-kinase Catalytic Subunit, Chain A, domain 1"/>
    <property type="match status" value="1"/>
</dbReference>
<evidence type="ECO:0000313" key="4">
    <source>
        <dbReference type="Proteomes" id="UP001172102"/>
    </source>
</evidence>
<evidence type="ECO:0000256" key="1">
    <source>
        <dbReference type="SAM" id="MobiDB-lite"/>
    </source>
</evidence>
<dbReference type="InterPro" id="IPR000626">
    <property type="entry name" value="Ubiquitin-like_dom"/>
</dbReference>
<evidence type="ECO:0000313" key="3">
    <source>
        <dbReference type="EMBL" id="KAK0705116.1"/>
    </source>
</evidence>
<dbReference type="InterPro" id="IPR024737">
    <property type="entry name" value="Get5_N"/>
</dbReference>
<dbReference type="EMBL" id="JAUKUA010000007">
    <property type="protein sequence ID" value="KAK0705116.1"/>
    <property type="molecule type" value="Genomic_DNA"/>
</dbReference>
<reference evidence="3" key="1">
    <citation type="submission" date="2023-06" db="EMBL/GenBank/DDBJ databases">
        <title>Genome-scale phylogeny and comparative genomics of the fungal order Sordariales.</title>
        <authorList>
            <consortium name="Lawrence Berkeley National Laboratory"/>
            <person name="Hensen N."/>
            <person name="Bonometti L."/>
            <person name="Westerberg I."/>
            <person name="Brannstrom I.O."/>
            <person name="Guillou S."/>
            <person name="Cros-Aarteil S."/>
            <person name="Calhoun S."/>
            <person name="Haridas S."/>
            <person name="Kuo A."/>
            <person name="Mondo S."/>
            <person name="Pangilinan J."/>
            <person name="Riley R."/>
            <person name="Labutti K."/>
            <person name="Andreopoulos B."/>
            <person name="Lipzen A."/>
            <person name="Chen C."/>
            <person name="Yanf M."/>
            <person name="Daum C."/>
            <person name="Ng V."/>
            <person name="Clum A."/>
            <person name="Steindorff A."/>
            <person name="Ohm R."/>
            <person name="Martin F."/>
            <person name="Silar P."/>
            <person name="Natvig D."/>
            <person name="Lalanne C."/>
            <person name="Gautier V."/>
            <person name="Ament-Velasquez S.L."/>
            <person name="Kruys A."/>
            <person name="Hutchinson M.I."/>
            <person name="Powell A.J."/>
            <person name="Barry K."/>
            <person name="Miller A.N."/>
            <person name="Grigoriev I.V."/>
            <person name="Debuchy R."/>
            <person name="Gladieux P."/>
            <person name="Thoren M.H."/>
            <person name="Johannesson H."/>
        </authorList>
    </citation>
    <scope>NUCLEOTIDE SEQUENCE</scope>
    <source>
        <strain evidence="3">SMH4607-1</strain>
    </source>
</reference>
<organism evidence="3 4">
    <name type="scientific">Lasiosphaeris hirsuta</name>
    <dbReference type="NCBI Taxonomy" id="260670"/>
    <lineage>
        <taxon>Eukaryota</taxon>
        <taxon>Fungi</taxon>
        <taxon>Dikarya</taxon>
        <taxon>Ascomycota</taxon>
        <taxon>Pezizomycotina</taxon>
        <taxon>Sordariomycetes</taxon>
        <taxon>Sordariomycetidae</taxon>
        <taxon>Sordariales</taxon>
        <taxon>Lasiosphaeriaceae</taxon>
        <taxon>Lasiosphaeris</taxon>
    </lineage>
</organism>
<protein>
    <submittedName>
        <fullName evidence="3">Cell-cycle control medial ring component</fullName>
    </submittedName>
</protein>
<feature type="domain" description="Ubiquitin-like" evidence="2">
    <location>
        <begin position="70"/>
        <end position="130"/>
    </location>
</feature>
<dbReference type="Gene3D" id="1.10.286.70">
    <property type="entry name" value="Get5 dimerization domain"/>
    <property type="match status" value="1"/>
</dbReference>
<feature type="compositionally biased region" description="Low complexity" evidence="1">
    <location>
        <begin position="53"/>
        <end position="71"/>
    </location>
</feature>
<keyword evidence="4" id="KW-1185">Reference proteome</keyword>
<dbReference type="InterPro" id="IPR029071">
    <property type="entry name" value="Ubiquitin-like_domsf"/>
</dbReference>
<dbReference type="Pfam" id="PF12754">
    <property type="entry name" value="Get5_N"/>
    <property type="match status" value="1"/>
</dbReference>
<sequence>MATEISFAKSFLTLLDTKPAKITPDHIEDPRNYPSGTPYILPRLPSQPPLPKPTRASPTTSSTPAADPTASVRVRSLRNPPLDVALGVLPLTTSVLDVKTAVAARVGTDVAKLRLLYAKKVVADSKSLRDILGGGAEAAAVGEVEFSVMVMGGAAALAKKPQAAAEEEETSAELVAQGLSGTVVLETEEFWGDLKGFLQQRVRDEKTAEETVGLFRGAWAGRA</sequence>
<dbReference type="InterPro" id="IPR049256">
    <property type="entry name" value="Get5_C"/>
</dbReference>
<dbReference type="PROSITE" id="PS50053">
    <property type="entry name" value="UBIQUITIN_2"/>
    <property type="match status" value="1"/>
</dbReference>
<comment type="caution">
    <text evidence="3">The sequence shown here is derived from an EMBL/GenBank/DDBJ whole genome shotgun (WGS) entry which is preliminary data.</text>
</comment>
<accession>A0AA39ZWX6</accession>
<gene>
    <name evidence="3" type="ORF">B0H67DRAFT_557790</name>
</gene>
<dbReference type="CDD" id="cd17039">
    <property type="entry name" value="Ubl_ubiquitin_like"/>
    <property type="match status" value="1"/>
</dbReference>
<dbReference type="Proteomes" id="UP001172102">
    <property type="component" value="Unassembled WGS sequence"/>
</dbReference>
<dbReference type="AlphaFoldDB" id="A0AA39ZWX6"/>
<proteinExistence type="predicted"/>
<name>A0AA39ZWX6_9PEZI</name>
<evidence type="ECO:0000259" key="2">
    <source>
        <dbReference type="PROSITE" id="PS50053"/>
    </source>
</evidence>